<dbReference type="GO" id="GO:0005886">
    <property type="term" value="C:plasma membrane"/>
    <property type="evidence" value="ECO:0007669"/>
    <property type="project" value="TreeGrafter"/>
</dbReference>
<accession>A0A0L0G2C2</accession>
<keyword evidence="3 11" id="KW-0633">Potassium transport</keyword>
<proteinExistence type="inferred from homology"/>
<feature type="compositionally biased region" description="Polar residues" evidence="12">
    <location>
        <begin position="491"/>
        <end position="502"/>
    </location>
</feature>
<dbReference type="AlphaFoldDB" id="A0A0L0G2C2"/>
<evidence type="ECO:0000256" key="11">
    <source>
        <dbReference type="RuleBase" id="RU003822"/>
    </source>
</evidence>
<evidence type="ECO:0000256" key="1">
    <source>
        <dbReference type="ARBA" id="ARBA00004141"/>
    </source>
</evidence>
<evidence type="ECO:0000256" key="5">
    <source>
        <dbReference type="ARBA" id="ARBA00022882"/>
    </source>
</evidence>
<dbReference type="Pfam" id="PF01007">
    <property type="entry name" value="IRK"/>
    <property type="match status" value="1"/>
</dbReference>
<dbReference type="Pfam" id="PF17655">
    <property type="entry name" value="IRK_C"/>
    <property type="match status" value="1"/>
</dbReference>
<evidence type="ECO:0000256" key="6">
    <source>
        <dbReference type="ARBA" id="ARBA00022958"/>
    </source>
</evidence>
<keyword evidence="2 11" id="KW-0813">Transport</keyword>
<reference evidence="16 17" key="1">
    <citation type="submission" date="2011-02" db="EMBL/GenBank/DDBJ databases">
        <title>The Genome Sequence of Sphaeroforma arctica JP610.</title>
        <authorList>
            <consortium name="The Broad Institute Genome Sequencing Platform"/>
            <person name="Russ C."/>
            <person name="Cuomo C."/>
            <person name="Young S.K."/>
            <person name="Zeng Q."/>
            <person name="Gargeya S."/>
            <person name="Alvarado L."/>
            <person name="Berlin A."/>
            <person name="Chapman S.B."/>
            <person name="Chen Z."/>
            <person name="Freedman E."/>
            <person name="Gellesch M."/>
            <person name="Goldberg J."/>
            <person name="Griggs A."/>
            <person name="Gujja S."/>
            <person name="Heilman E."/>
            <person name="Heiman D."/>
            <person name="Howarth C."/>
            <person name="Mehta T."/>
            <person name="Neiman D."/>
            <person name="Pearson M."/>
            <person name="Roberts A."/>
            <person name="Saif S."/>
            <person name="Shea T."/>
            <person name="Shenoy N."/>
            <person name="Sisk P."/>
            <person name="Stolte C."/>
            <person name="Sykes S."/>
            <person name="White J."/>
            <person name="Yandava C."/>
            <person name="Burger G."/>
            <person name="Gray M.W."/>
            <person name="Holland P.W.H."/>
            <person name="King N."/>
            <person name="Lang F.B.F."/>
            <person name="Roger A.J."/>
            <person name="Ruiz-Trillo I."/>
            <person name="Haas B."/>
            <person name="Nusbaum C."/>
            <person name="Birren B."/>
        </authorList>
    </citation>
    <scope>NUCLEOTIDE SEQUENCE [LARGE SCALE GENOMIC DNA]</scope>
    <source>
        <strain evidence="16 17">JP610</strain>
    </source>
</reference>
<evidence type="ECO:0000256" key="2">
    <source>
        <dbReference type="ARBA" id="ARBA00022448"/>
    </source>
</evidence>
<evidence type="ECO:0000313" key="16">
    <source>
        <dbReference type="EMBL" id="KNC83220.1"/>
    </source>
</evidence>
<evidence type="ECO:0000256" key="10">
    <source>
        <dbReference type="ARBA" id="ARBA00023303"/>
    </source>
</evidence>
<feature type="region of interest" description="Disordered" evidence="12">
    <location>
        <begin position="491"/>
        <end position="510"/>
    </location>
</feature>
<evidence type="ECO:0000256" key="9">
    <source>
        <dbReference type="ARBA" id="ARBA00023136"/>
    </source>
</evidence>
<organism evidence="16 17">
    <name type="scientific">Sphaeroforma arctica JP610</name>
    <dbReference type="NCBI Taxonomy" id="667725"/>
    <lineage>
        <taxon>Eukaryota</taxon>
        <taxon>Ichthyosporea</taxon>
        <taxon>Ichthyophonida</taxon>
        <taxon>Sphaeroforma</taxon>
    </lineage>
</organism>
<evidence type="ECO:0000259" key="15">
    <source>
        <dbReference type="Pfam" id="PF17655"/>
    </source>
</evidence>
<dbReference type="PRINTS" id="PR01320">
    <property type="entry name" value="KIRCHANNEL"/>
</dbReference>
<dbReference type="eggNOG" id="KOG3827">
    <property type="taxonomic scope" value="Eukaryota"/>
</dbReference>
<dbReference type="EMBL" id="KQ241853">
    <property type="protein sequence ID" value="KNC83220.1"/>
    <property type="molecule type" value="Genomic_DNA"/>
</dbReference>
<feature type="compositionally biased region" description="Polar residues" evidence="12">
    <location>
        <begin position="455"/>
        <end position="475"/>
    </location>
</feature>
<evidence type="ECO:0008006" key="18">
    <source>
        <dbReference type="Google" id="ProtNLM"/>
    </source>
</evidence>
<feature type="domain" description="Inward rectifier potassium channel C-terminal" evidence="15">
    <location>
        <begin position="193"/>
        <end position="331"/>
    </location>
</feature>
<dbReference type="EMBL" id="KQ241853">
    <property type="protein sequence ID" value="KNC83219.1"/>
    <property type="molecule type" value="Genomic_DNA"/>
</dbReference>
<dbReference type="GO" id="GO:1990573">
    <property type="term" value="P:potassium ion import across plasma membrane"/>
    <property type="evidence" value="ECO:0007669"/>
    <property type="project" value="TreeGrafter"/>
</dbReference>
<comment type="similarity">
    <text evidence="11">Belongs to the inward rectifier-type potassium channel (TC 1.A.2.1) family.</text>
</comment>
<dbReference type="InterPro" id="IPR041647">
    <property type="entry name" value="IRK_C"/>
</dbReference>
<dbReference type="Gene3D" id="2.60.40.1400">
    <property type="entry name" value="G protein-activated inward rectifier potassium channel 1"/>
    <property type="match status" value="1"/>
</dbReference>
<keyword evidence="8 11" id="KW-0406">Ion transport</keyword>
<comment type="subcellular location">
    <subcellularLocation>
        <location evidence="1 11">Membrane</location>
        <topology evidence="1 11">Multi-pass membrane protein</topology>
    </subcellularLocation>
</comment>
<dbReference type="PANTHER" id="PTHR11767">
    <property type="entry name" value="INWARD RECTIFIER POTASSIUM CHANNEL"/>
    <property type="match status" value="1"/>
</dbReference>
<dbReference type="SUPFAM" id="SSF81324">
    <property type="entry name" value="Voltage-gated potassium channels"/>
    <property type="match status" value="1"/>
</dbReference>
<keyword evidence="5 11" id="KW-0851">Voltage-gated channel</keyword>
<feature type="region of interest" description="Disordered" evidence="12">
    <location>
        <begin position="453"/>
        <end position="475"/>
    </location>
</feature>
<evidence type="ECO:0000259" key="14">
    <source>
        <dbReference type="Pfam" id="PF01007"/>
    </source>
</evidence>
<keyword evidence="6 11" id="KW-0630">Potassium</keyword>
<evidence type="ECO:0000256" key="7">
    <source>
        <dbReference type="ARBA" id="ARBA00022989"/>
    </source>
</evidence>
<dbReference type="SUPFAM" id="SSF81296">
    <property type="entry name" value="E set domains"/>
    <property type="match status" value="1"/>
</dbReference>
<dbReference type="InterPro" id="IPR014756">
    <property type="entry name" value="Ig_E-set"/>
</dbReference>
<evidence type="ECO:0000256" key="12">
    <source>
        <dbReference type="SAM" id="MobiDB-lite"/>
    </source>
</evidence>
<keyword evidence="9 13" id="KW-0472">Membrane</keyword>
<dbReference type="STRING" id="667725.A0A0L0G2C2"/>
<dbReference type="GO" id="GO:0005242">
    <property type="term" value="F:inward rectifier potassium channel activity"/>
    <property type="evidence" value="ECO:0007669"/>
    <property type="project" value="InterPro"/>
</dbReference>
<keyword evidence="7 13" id="KW-1133">Transmembrane helix</keyword>
<dbReference type="RefSeq" id="XP_014157121.1">
    <property type="nucleotide sequence ID" value="XM_014301646.1"/>
</dbReference>
<protein>
    <recommendedName>
        <fullName evidence="18">Inward rectifier potassium channel C-terminal domain-containing protein</fullName>
    </recommendedName>
</protein>
<keyword evidence="4 11" id="KW-0812">Transmembrane</keyword>
<name>A0A0L0G2C2_9EUKA</name>
<dbReference type="InterPro" id="IPR040445">
    <property type="entry name" value="Kir_TM"/>
</dbReference>
<keyword evidence="10 11" id="KW-0407">Ion channel</keyword>
<dbReference type="PANTHER" id="PTHR11767:SF102">
    <property type="entry name" value="INWARDLY RECTIFYING POTASSIUM CHANNEL 1, ISOFORM F"/>
    <property type="match status" value="1"/>
</dbReference>
<dbReference type="GeneID" id="25905023"/>
<evidence type="ECO:0000256" key="4">
    <source>
        <dbReference type="ARBA" id="ARBA00022692"/>
    </source>
</evidence>
<dbReference type="InterPro" id="IPR016449">
    <property type="entry name" value="K_chnl_inward-rec_Kir"/>
</dbReference>
<feature type="compositionally biased region" description="Basic and acidic residues" evidence="12">
    <location>
        <begin position="345"/>
        <end position="355"/>
    </location>
</feature>
<keyword evidence="17" id="KW-1185">Reference proteome</keyword>
<evidence type="ECO:0000256" key="8">
    <source>
        <dbReference type="ARBA" id="ARBA00023065"/>
    </source>
</evidence>
<evidence type="ECO:0000256" key="3">
    <source>
        <dbReference type="ARBA" id="ARBA00022538"/>
    </source>
</evidence>
<dbReference type="RefSeq" id="XP_014157122.1">
    <property type="nucleotide sequence ID" value="XM_014301647.1"/>
</dbReference>
<sequence>MDYIYRRRAAQKPKIAQYCRLVKKDGTLNVQYIGCPVKYNVSNMYHDIVDKNWPFLIVLITVMYTSCALFFATLYWIDGGVLKSYTSPSDQELTFPEAYYFSVQTQDTIGYGALYPGDQVTTNLISALQSWLSMLVYATITGIVFTKLSRPSKIKNNIMFSSNAVINNTSSLTFVPNARGGDETEGEYRSGEEPCLVFRIANVRKAQLCAASFTLLCVSYKPNEHGEQYTTQELNFEINQQVGRVRGMNFSVPQLNLPWNVVHPIDRSSPLYGLTAKEVIRNRIEIIAVLDAIDEACADNFQARSSYTANDIHWQAEFADMVACVSKNKVSEHIKAVRQQSLLRRRSETSVEKARRTSKGSSPTCAPPNGSIGGESSLGLRKLINDNTVISKAQPVSPMIKQNRRYSGGGIHVMPRLGVMPGNGTTSKVHLGVISKVLNTGVGVADTANEPAHKLQTQTGTKQTDSVGNRPQNLSPDAAYKLAVNIVDETSPYSQRTTSRDTTAGIPDGETLPLIAATSIEVLSRDNASDVSSAGSSSATHGMIVGLQRRGLVEPKLRHVSSLTSVNEDAIVDMFDHTDTGHRERSPEDVVDEAMFVAFDGILVANFSLFDTVLPLPSSEDVDS</sequence>
<evidence type="ECO:0000313" key="17">
    <source>
        <dbReference type="Proteomes" id="UP000054560"/>
    </source>
</evidence>
<feature type="transmembrane region" description="Helical" evidence="13">
    <location>
        <begin position="53"/>
        <end position="77"/>
    </location>
</feature>
<dbReference type="Proteomes" id="UP000054560">
    <property type="component" value="Unassembled WGS sequence"/>
</dbReference>
<dbReference type="InterPro" id="IPR013518">
    <property type="entry name" value="K_chnl_inward-rec_Kir_cyto"/>
</dbReference>
<dbReference type="GO" id="GO:0034765">
    <property type="term" value="P:regulation of monoatomic ion transmembrane transport"/>
    <property type="evidence" value="ECO:0007669"/>
    <property type="project" value="TreeGrafter"/>
</dbReference>
<feature type="domain" description="Potassium channel inwardly rectifying transmembrane" evidence="14">
    <location>
        <begin position="22"/>
        <end position="151"/>
    </location>
</feature>
<feature type="region of interest" description="Disordered" evidence="12">
    <location>
        <begin position="345"/>
        <end position="377"/>
    </location>
</feature>
<evidence type="ECO:0000256" key="13">
    <source>
        <dbReference type="SAM" id="Phobius"/>
    </source>
</evidence>
<dbReference type="Gene3D" id="1.10.287.70">
    <property type="match status" value="1"/>
</dbReference>
<gene>
    <name evidence="16" type="ORF">SARC_04519</name>
</gene>
<dbReference type="OrthoDB" id="273257at2759"/>
<dbReference type="GO" id="GO:0034702">
    <property type="term" value="C:monoatomic ion channel complex"/>
    <property type="evidence" value="ECO:0007669"/>
    <property type="project" value="UniProtKB-KW"/>
</dbReference>